<comment type="caution">
    <text evidence="2">The sequence shown here is derived from an EMBL/GenBank/DDBJ whole genome shotgun (WGS) entry which is preliminary data.</text>
</comment>
<dbReference type="RefSeq" id="WP_166380862.1">
    <property type="nucleotide sequence ID" value="NZ_BAAATT010000030.1"/>
</dbReference>
<dbReference type="PROSITE" id="PS51746">
    <property type="entry name" value="PPM_2"/>
    <property type="match status" value="1"/>
</dbReference>
<dbReference type="SMART" id="SM00331">
    <property type="entry name" value="PP2C_SIG"/>
    <property type="match status" value="1"/>
</dbReference>
<evidence type="ECO:0000313" key="3">
    <source>
        <dbReference type="Proteomes" id="UP000660339"/>
    </source>
</evidence>
<dbReference type="CDD" id="cd00143">
    <property type="entry name" value="PP2Cc"/>
    <property type="match status" value="1"/>
</dbReference>
<organism evidence="2 3">
    <name type="scientific">Catellatospora methionotrophica</name>
    <dbReference type="NCBI Taxonomy" id="121620"/>
    <lineage>
        <taxon>Bacteria</taxon>
        <taxon>Bacillati</taxon>
        <taxon>Actinomycetota</taxon>
        <taxon>Actinomycetes</taxon>
        <taxon>Micromonosporales</taxon>
        <taxon>Micromonosporaceae</taxon>
        <taxon>Catellatospora</taxon>
    </lineage>
</organism>
<gene>
    <name evidence="2" type="ORF">Cme02nite_54960</name>
</gene>
<dbReference type="AlphaFoldDB" id="A0A8J3PHY6"/>
<dbReference type="EMBL" id="BONJ01000030">
    <property type="protein sequence ID" value="GIG17164.1"/>
    <property type="molecule type" value="Genomic_DNA"/>
</dbReference>
<evidence type="ECO:0000313" key="2">
    <source>
        <dbReference type="EMBL" id="GIG17164.1"/>
    </source>
</evidence>
<dbReference type="GO" id="GO:0004722">
    <property type="term" value="F:protein serine/threonine phosphatase activity"/>
    <property type="evidence" value="ECO:0007669"/>
    <property type="project" value="InterPro"/>
</dbReference>
<dbReference type="InterPro" id="IPR001932">
    <property type="entry name" value="PPM-type_phosphatase-like_dom"/>
</dbReference>
<dbReference type="PANTHER" id="PTHR47992">
    <property type="entry name" value="PROTEIN PHOSPHATASE"/>
    <property type="match status" value="1"/>
</dbReference>
<dbReference type="InterPro" id="IPR015655">
    <property type="entry name" value="PP2C"/>
</dbReference>
<dbReference type="Proteomes" id="UP000660339">
    <property type="component" value="Unassembled WGS sequence"/>
</dbReference>
<evidence type="ECO:0000259" key="1">
    <source>
        <dbReference type="PROSITE" id="PS51746"/>
    </source>
</evidence>
<feature type="domain" description="PPM-type phosphatase" evidence="1">
    <location>
        <begin position="5"/>
        <end position="238"/>
    </location>
</feature>
<dbReference type="Pfam" id="PF13672">
    <property type="entry name" value="PP2C_2"/>
    <property type="match status" value="1"/>
</dbReference>
<name>A0A8J3PHY6_9ACTN</name>
<proteinExistence type="predicted"/>
<dbReference type="InterPro" id="IPR036457">
    <property type="entry name" value="PPM-type-like_dom_sf"/>
</dbReference>
<reference evidence="2" key="1">
    <citation type="submission" date="2021-01" db="EMBL/GenBank/DDBJ databases">
        <title>Whole genome shotgun sequence of Catellatospora methionotrophica NBRC 14553.</title>
        <authorList>
            <person name="Komaki H."/>
            <person name="Tamura T."/>
        </authorList>
    </citation>
    <scope>NUCLEOTIDE SEQUENCE</scope>
    <source>
        <strain evidence="2">NBRC 14553</strain>
    </source>
</reference>
<dbReference type="Gene3D" id="3.60.40.10">
    <property type="entry name" value="PPM-type phosphatase domain"/>
    <property type="match status" value="1"/>
</dbReference>
<dbReference type="SMART" id="SM00332">
    <property type="entry name" value="PP2Cc"/>
    <property type="match status" value="1"/>
</dbReference>
<sequence length="261" mass="27355">MISVRVGTATDCGNVRRINEDASFTSSHLFAVADGMGGHAAGDVASAIAVARLARLAQRAHLQPGDVRTEVTECNREILAAAAADQTRSGMGTTLAGVGVTRLGGTDHWVVFNVGDSRVYRFTDGSLVQVTVDHSEVAELVAAGTIRADEAHLHPKRNVITRVLGMRPDPAPDLWVFPLTPGERFVICTDGLSSELTDDQIARVLYAEPTAPSAAQQLVAQAVAAGGRDNVTVVVVDHLIAAADGLDEDTLQRSRATGATA</sequence>
<dbReference type="SUPFAM" id="SSF81606">
    <property type="entry name" value="PP2C-like"/>
    <property type="match status" value="1"/>
</dbReference>
<accession>A0A8J3PHY6</accession>
<keyword evidence="3" id="KW-1185">Reference proteome</keyword>
<protein>
    <submittedName>
        <fullName evidence="2">Serine/threonine protein phosphatase</fullName>
    </submittedName>
</protein>